<evidence type="ECO:0000313" key="3">
    <source>
        <dbReference type="Proteomes" id="UP001054252"/>
    </source>
</evidence>
<sequence>MCTGVSNPDLRNVKEEPIQGERVQHRLDIAMSSMGEVYYPRKLVKIKRGNWWRSNRYSSHGFSSNPFKPHHTSQTQKQLGFPIKMGRSQRRHGRLGHLHSYSLGLDPCQGP</sequence>
<gene>
    <name evidence="2" type="ORF">SLEP1_g58598</name>
</gene>
<proteinExistence type="predicted"/>
<dbReference type="Proteomes" id="UP001054252">
    <property type="component" value="Unassembled WGS sequence"/>
</dbReference>
<accession>A0AAV5MUD0</accession>
<comment type="caution">
    <text evidence="2">The sequence shown here is derived from an EMBL/GenBank/DDBJ whole genome shotgun (WGS) entry which is preliminary data.</text>
</comment>
<feature type="compositionally biased region" description="Basic residues" evidence="1">
    <location>
        <begin position="87"/>
        <end position="97"/>
    </location>
</feature>
<evidence type="ECO:0000313" key="2">
    <source>
        <dbReference type="EMBL" id="GKV51987.1"/>
    </source>
</evidence>
<protein>
    <submittedName>
        <fullName evidence="2">Uncharacterized protein</fullName>
    </submittedName>
</protein>
<name>A0AAV5MUD0_9ROSI</name>
<dbReference type="AlphaFoldDB" id="A0AAV5MUD0"/>
<organism evidence="2 3">
    <name type="scientific">Rubroshorea leprosula</name>
    <dbReference type="NCBI Taxonomy" id="152421"/>
    <lineage>
        <taxon>Eukaryota</taxon>
        <taxon>Viridiplantae</taxon>
        <taxon>Streptophyta</taxon>
        <taxon>Embryophyta</taxon>
        <taxon>Tracheophyta</taxon>
        <taxon>Spermatophyta</taxon>
        <taxon>Magnoliopsida</taxon>
        <taxon>eudicotyledons</taxon>
        <taxon>Gunneridae</taxon>
        <taxon>Pentapetalae</taxon>
        <taxon>rosids</taxon>
        <taxon>malvids</taxon>
        <taxon>Malvales</taxon>
        <taxon>Dipterocarpaceae</taxon>
        <taxon>Rubroshorea</taxon>
    </lineage>
</organism>
<reference evidence="2 3" key="1">
    <citation type="journal article" date="2021" name="Commun. Biol.">
        <title>The genome of Shorea leprosula (Dipterocarpaceae) highlights the ecological relevance of drought in aseasonal tropical rainforests.</title>
        <authorList>
            <person name="Ng K.K.S."/>
            <person name="Kobayashi M.J."/>
            <person name="Fawcett J.A."/>
            <person name="Hatakeyama M."/>
            <person name="Paape T."/>
            <person name="Ng C.H."/>
            <person name="Ang C.C."/>
            <person name="Tnah L.H."/>
            <person name="Lee C.T."/>
            <person name="Nishiyama T."/>
            <person name="Sese J."/>
            <person name="O'Brien M.J."/>
            <person name="Copetti D."/>
            <person name="Mohd Noor M.I."/>
            <person name="Ong R.C."/>
            <person name="Putra M."/>
            <person name="Sireger I.Z."/>
            <person name="Indrioko S."/>
            <person name="Kosugi Y."/>
            <person name="Izuno A."/>
            <person name="Isagi Y."/>
            <person name="Lee S.L."/>
            <person name="Shimizu K.K."/>
        </authorList>
    </citation>
    <scope>NUCLEOTIDE SEQUENCE [LARGE SCALE GENOMIC DNA]</scope>
    <source>
        <strain evidence="2">214</strain>
    </source>
</reference>
<dbReference type="EMBL" id="BPVZ01000581">
    <property type="protein sequence ID" value="GKV51987.1"/>
    <property type="molecule type" value="Genomic_DNA"/>
</dbReference>
<evidence type="ECO:0000256" key="1">
    <source>
        <dbReference type="SAM" id="MobiDB-lite"/>
    </source>
</evidence>
<keyword evidence="3" id="KW-1185">Reference proteome</keyword>
<feature type="region of interest" description="Disordered" evidence="1">
    <location>
        <begin position="87"/>
        <end position="111"/>
    </location>
</feature>